<dbReference type="EMBL" id="BLRV01000051">
    <property type="protein sequence ID" value="GFP21466.1"/>
    <property type="molecule type" value="Genomic_DNA"/>
</dbReference>
<keyword evidence="6" id="KW-0411">Iron-sulfur</keyword>
<accession>A0A6V8NSP3</accession>
<keyword evidence="4" id="KW-0378">Hydrolase</keyword>
<evidence type="ECO:0000313" key="14">
    <source>
        <dbReference type="Proteomes" id="UP000591948"/>
    </source>
</evidence>
<keyword evidence="7" id="KW-0234">DNA repair</keyword>
<reference evidence="12 13" key="1">
    <citation type="journal article" date="2020" name="Front. Microbiol.">
        <title>Single-cell genomics of novel Actinobacteria with the Wood-Ljungdahl pathway discovered in a serpentinizing system.</title>
        <authorList>
            <person name="Merino N."/>
            <person name="Kawai M."/>
            <person name="Boyd E.S."/>
            <person name="Colman D.R."/>
            <person name="McGlynn S.E."/>
            <person name="Nealson K.H."/>
            <person name="Kurokawa K."/>
            <person name="Hongoh Y."/>
        </authorList>
    </citation>
    <scope>NUCLEOTIDE SEQUENCE [LARGE SCALE GENOMIC DNA]</scope>
    <source>
        <strain evidence="9 13">S06</strain>
        <strain evidence="10 14">S33</strain>
        <strain evidence="11 12">S43</strain>
    </source>
</reference>
<dbReference type="InterPro" id="IPR036895">
    <property type="entry name" value="Uracil-DNA_glycosylase-like_sf"/>
</dbReference>
<comment type="caution">
    <text evidence="9">The sequence shown here is derived from an EMBL/GenBank/DDBJ whole genome shotgun (WGS) entry which is preliminary data.</text>
</comment>
<protein>
    <submittedName>
        <fullName evidence="9">Uracil-DNA glycosylase</fullName>
    </submittedName>
</protein>
<evidence type="ECO:0000313" key="10">
    <source>
        <dbReference type="EMBL" id="GFP27508.1"/>
    </source>
</evidence>
<dbReference type="Pfam" id="PF03167">
    <property type="entry name" value="UDG"/>
    <property type="match status" value="1"/>
</dbReference>
<dbReference type="Gene3D" id="3.40.470.10">
    <property type="entry name" value="Uracil-DNA glycosylase-like domain"/>
    <property type="match status" value="1"/>
</dbReference>
<evidence type="ECO:0000256" key="1">
    <source>
        <dbReference type="ARBA" id="ARBA00022485"/>
    </source>
</evidence>
<dbReference type="GO" id="GO:0006281">
    <property type="term" value="P:DNA repair"/>
    <property type="evidence" value="ECO:0007669"/>
    <property type="project" value="UniProtKB-KW"/>
</dbReference>
<dbReference type="GO" id="GO:0051539">
    <property type="term" value="F:4 iron, 4 sulfur cluster binding"/>
    <property type="evidence" value="ECO:0007669"/>
    <property type="project" value="UniProtKB-KW"/>
</dbReference>
<evidence type="ECO:0000259" key="8">
    <source>
        <dbReference type="SMART" id="SM00986"/>
    </source>
</evidence>
<name>A0A6V8NSP3_9ACTN</name>
<evidence type="ECO:0000256" key="2">
    <source>
        <dbReference type="ARBA" id="ARBA00022723"/>
    </source>
</evidence>
<dbReference type="GO" id="GO:0097506">
    <property type="term" value="F:deaminated base DNA N-glycosylase activity"/>
    <property type="evidence" value="ECO:0007669"/>
    <property type="project" value="UniProtKB-ARBA"/>
</dbReference>
<keyword evidence="2" id="KW-0479">Metal-binding</keyword>
<evidence type="ECO:0000256" key="5">
    <source>
        <dbReference type="ARBA" id="ARBA00023004"/>
    </source>
</evidence>
<keyword evidence="3" id="KW-0227">DNA damage</keyword>
<dbReference type="RefSeq" id="WP_176226601.1">
    <property type="nucleotide sequence ID" value="NZ_BLRV01000051.1"/>
</dbReference>
<keyword evidence="1" id="KW-0004">4Fe-4S</keyword>
<dbReference type="EMBL" id="BLSB01000001">
    <property type="protein sequence ID" value="GFP34260.1"/>
    <property type="molecule type" value="Genomic_DNA"/>
</dbReference>
<dbReference type="AlphaFoldDB" id="A0A6V8NSP3"/>
<evidence type="ECO:0000313" key="12">
    <source>
        <dbReference type="Proteomes" id="UP000576480"/>
    </source>
</evidence>
<evidence type="ECO:0000313" key="9">
    <source>
        <dbReference type="EMBL" id="GFP21466.1"/>
    </source>
</evidence>
<dbReference type="InterPro" id="IPR005122">
    <property type="entry name" value="Uracil-DNA_glycosylase-like"/>
</dbReference>
<keyword evidence="14" id="KW-1185">Reference proteome</keyword>
<dbReference type="InterPro" id="IPR051536">
    <property type="entry name" value="UDG_Type-4/5"/>
</dbReference>
<dbReference type="Proteomes" id="UP000576480">
    <property type="component" value="Unassembled WGS sequence"/>
</dbReference>
<evidence type="ECO:0000313" key="13">
    <source>
        <dbReference type="Proteomes" id="UP000580051"/>
    </source>
</evidence>
<dbReference type="Proteomes" id="UP000591948">
    <property type="component" value="Unassembled WGS sequence"/>
</dbReference>
<evidence type="ECO:0000256" key="4">
    <source>
        <dbReference type="ARBA" id="ARBA00022801"/>
    </source>
</evidence>
<evidence type="ECO:0000256" key="3">
    <source>
        <dbReference type="ARBA" id="ARBA00022763"/>
    </source>
</evidence>
<proteinExistence type="predicted"/>
<dbReference type="PANTHER" id="PTHR33693">
    <property type="entry name" value="TYPE-5 URACIL-DNA GLYCOSYLASE"/>
    <property type="match status" value="1"/>
</dbReference>
<evidence type="ECO:0000256" key="6">
    <source>
        <dbReference type="ARBA" id="ARBA00023014"/>
    </source>
</evidence>
<evidence type="ECO:0000313" key="11">
    <source>
        <dbReference type="EMBL" id="GFP34260.1"/>
    </source>
</evidence>
<feature type="domain" description="Uracil-DNA glycosylase-like" evidence="8">
    <location>
        <begin position="34"/>
        <end position="188"/>
    </location>
</feature>
<dbReference type="PANTHER" id="PTHR33693:SF1">
    <property type="entry name" value="TYPE-4 URACIL-DNA GLYCOSYLASE"/>
    <property type="match status" value="1"/>
</dbReference>
<dbReference type="SMART" id="SM00986">
    <property type="entry name" value="UDG"/>
    <property type="match status" value="1"/>
</dbReference>
<dbReference type="Proteomes" id="UP000580051">
    <property type="component" value="Unassembled WGS sequence"/>
</dbReference>
<sequence length="234" mass="26618">MPVDTKESMVRVEQEIAKCDRCPDLVLCRKNPVIGRGADRAKVMIIGYVPDIKSAEETGSPFRNSPEGELLLQLLERAGCSVEENAYLTYIVKCVPKTCEHKDRSAEKTNRLRLLGENNICLLTDRECTGRIATPTLLERENCLHHLSREISVTTPHVLMPLGLEATTTILEMYLSISPSHKTMSDYHMRVYSSPSFKIVPLYPPELIIQNEDTYSLKEYEKDFHKIGKFLEMS</sequence>
<keyword evidence="5" id="KW-0408">Iron</keyword>
<evidence type="ECO:0000256" key="7">
    <source>
        <dbReference type="ARBA" id="ARBA00023204"/>
    </source>
</evidence>
<dbReference type="SUPFAM" id="SSF52141">
    <property type="entry name" value="Uracil-DNA glycosylase-like"/>
    <property type="match status" value="1"/>
</dbReference>
<gene>
    <name evidence="9" type="ORF">HKBW3S06_00693</name>
    <name evidence="10" type="ORF">HKBW3S33_00921</name>
    <name evidence="11" type="ORF">HKBW3S43_00051</name>
</gene>
<organism evidence="9 13">
    <name type="scientific">Candidatus Hakubella thermalkaliphila</name>
    <dbReference type="NCBI Taxonomy" id="2754717"/>
    <lineage>
        <taxon>Bacteria</taxon>
        <taxon>Bacillati</taxon>
        <taxon>Actinomycetota</taxon>
        <taxon>Actinomycetota incertae sedis</taxon>
        <taxon>Candidatus Hakubellales</taxon>
        <taxon>Candidatus Hakubellaceae</taxon>
        <taxon>Candidatus Hakubella</taxon>
    </lineage>
</organism>
<dbReference type="EMBL" id="BLRY01000040">
    <property type="protein sequence ID" value="GFP27508.1"/>
    <property type="molecule type" value="Genomic_DNA"/>
</dbReference>
<dbReference type="SMART" id="SM00987">
    <property type="entry name" value="UreE_C"/>
    <property type="match status" value="1"/>
</dbReference>
<dbReference type="GO" id="GO:0046872">
    <property type="term" value="F:metal ion binding"/>
    <property type="evidence" value="ECO:0007669"/>
    <property type="project" value="UniProtKB-KW"/>
</dbReference>